<evidence type="ECO:0000256" key="5">
    <source>
        <dbReference type="SAM" id="SignalP"/>
    </source>
</evidence>
<evidence type="ECO:0000313" key="6">
    <source>
        <dbReference type="EMBL" id="NJQ05443.1"/>
    </source>
</evidence>
<dbReference type="Pfam" id="PF13531">
    <property type="entry name" value="SBP_bac_11"/>
    <property type="match status" value="1"/>
</dbReference>
<keyword evidence="4" id="KW-0500">Molybdenum</keyword>
<keyword evidence="3 5" id="KW-0732">Signal</keyword>
<evidence type="ECO:0000256" key="4">
    <source>
        <dbReference type="PIRSR" id="PIRSR004846-1"/>
    </source>
</evidence>
<dbReference type="PANTHER" id="PTHR30632">
    <property type="entry name" value="MOLYBDATE-BINDING PERIPLASMIC PROTEIN"/>
    <property type="match status" value="1"/>
</dbReference>
<name>A0A7X6HYC4_9ACTN</name>
<comment type="caution">
    <text evidence="6">The sequence shown here is derived from an EMBL/GenBank/DDBJ whole genome shotgun (WGS) entry which is preliminary data.</text>
</comment>
<feature type="binding site" evidence="4">
    <location>
        <position position="83"/>
    </location>
    <ligand>
        <name>molybdate</name>
        <dbReference type="ChEBI" id="CHEBI:36264"/>
    </ligand>
</feature>
<sequence>MTAPTPLPRRRLRTALCAALLVLPLAACGGGDGDGGSDGANGQAGAEVTVLAAASLTDVLEEAAPLFEQAHDGVDLRFSFAGSQELAAQVREGLPADVLVTADTTTMADVADRTGEPVVVATNELTLVTASGNPEGVADLADLARDDLTVVLAAPEVPVGRYGEQVLADAGVEVAPASLETNVRSVLTKVALGEADAGIVYASDAASVGDRVTAVPLPAERNVLAEYPAAVLTEAPHPEAAADFVAWLGSAEAAELFTAAGFRVP</sequence>
<dbReference type="Proteomes" id="UP000578686">
    <property type="component" value="Unassembled WGS sequence"/>
</dbReference>
<evidence type="ECO:0000256" key="1">
    <source>
        <dbReference type="ARBA" id="ARBA00009175"/>
    </source>
</evidence>
<dbReference type="PANTHER" id="PTHR30632:SF0">
    <property type="entry name" value="SULFATE-BINDING PROTEIN"/>
    <property type="match status" value="1"/>
</dbReference>
<feature type="chain" id="PRO_5038919050" evidence="5">
    <location>
        <begin position="30"/>
        <end position="265"/>
    </location>
</feature>
<dbReference type="InterPro" id="IPR050682">
    <property type="entry name" value="ModA/WtpA"/>
</dbReference>
<evidence type="ECO:0000256" key="2">
    <source>
        <dbReference type="ARBA" id="ARBA00022723"/>
    </source>
</evidence>
<keyword evidence="2 4" id="KW-0479">Metal-binding</keyword>
<dbReference type="EMBL" id="JAAVJD010000037">
    <property type="protein sequence ID" value="NJQ05443.1"/>
    <property type="molecule type" value="Genomic_DNA"/>
</dbReference>
<evidence type="ECO:0000256" key="3">
    <source>
        <dbReference type="ARBA" id="ARBA00022729"/>
    </source>
</evidence>
<dbReference type="NCBIfam" id="TIGR01256">
    <property type="entry name" value="modA"/>
    <property type="match status" value="1"/>
</dbReference>
<dbReference type="SUPFAM" id="SSF53850">
    <property type="entry name" value="Periplasmic binding protein-like II"/>
    <property type="match status" value="1"/>
</dbReference>
<dbReference type="AlphaFoldDB" id="A0A7X6HYC4"/>
<feature type="binding site" evidence="4">
    <location>
        <position position="201"/>
    </location>
    <ligand>
        <name>molybdate</name>
        <dbReference type="ChEBI" id="CHEBI:36264"/>
    </ligand>
</feature>
<dbReference type="GO" id="GO:0046872">
    <property type="term" value="F:metal ion binding"/>
    <property type="evidence" value="ECO:0007669"/>
    <property type="project" value="UniProtKB-KW"/>
</dbReference>
<protein>
    <submittedName>
        <fullName evidence="6">Molybdate ABC transporter substrate-binding protein</fullName>
    </submittedName>
</protein>
<keyword evidence="7" id="KW-1185">Reference proteome</keyword>
<organism evidence="6 7">
    <name type="scientific">Streptomyces lonarensis</name>
    <dbReference type="NCBI Taxonomy" id="700599"/>
    <lineage>
        <taxon>Bacteria</taxon>
        <taxon>Bacillati</taxon>
        <taxon>Actinomycetota</taxon>
        <taxon>Actinomycetes</taxon>
        <taxon>Kitasatosporales</taxon>
        <taxon>Streptomycetaceae</taxon>
        <taxon>Streptomyces</taxon>
    </lineage>
</organism>
<feature type="binding site" evidence="4">
    <location>
        <position position="183"/>
    </location>
    <ligand>
        <name>molybdate</name>
        <dbReference type="ChEBI" id="CHEBI:36264"/>
    </ligand>
</feature>
<gene>
    <name evidence="6" type="primary">modA</name>
    <name evidence="6" type="ORF">HCN56_07600</name>
</gene>
<feature type="binding site" evidence="4">
    <location>
        <position position="55"/>
    </location>
    <ligand>
        <name>molybdate</name>
        <dbReference type="ChEBI" id="CHEBI:36264"/>
    </ligand>
</feature>
<evidence type="ECO:0000313" key="7">
    <source>
        <dbReference type="Proteomes" id="UP000578686"/>
    </source>
</evidence>
<dbReference type="Gene3D" id="3.40.190.10">
    <property type="entry name" value="Periplasmic binding protein-like II"/>
    <property type="match status" value="2"/>
</dbReference>
<dbReference type="GO" id="GO:0015689">
    <property type="term" value="P:molybdate ion transport"/>
    <property type="evidence" value="ECO:0007669"/>
    <property type="project" value="InterPro"/>
</dbReference>
<dbReference type="RefSeq" id="WP_167968729.1">
    <property type="nucleotide sequence ID" value="NZ_BHZG01000287.1"/>
</dbReference>
<proteinExistence type="inferred from homology"/>
<accession>A0A7X6HYC4</accession>
<feature type="signal peptide" evidence="5">
    <location>
        <begin position="1"/>
        <end position="29"/>
    </location>
</feature>
<dbReference type="PIRSF" id="PIRSF004846">
    <property type="entry name" value="ModA"/>
    <property type="match status" value="1"/>
</dbReference>
<reference evidence="6 7" key="1">
    <citation type="submission" date="2020-03" db="EMBL/GenBank/DDBJ databases">
        <title>Draft genome of Streptomyces sp. ventii, isolated from the Axial Seamount in the Pacific Ocean, and resequencing of the two type strains Streptomyces lonarensis strain NCL 716 and Streptomyces bohaiensis strain 11A07.</title>
        <authorList>
            <person name="Loughran R.M."/>
            <person name="Pfannmuller K.M."/>
            <person name="Wasson B.J."/>
            <person name="Deadmond M.C."/>
            <person name="Paddock B.E."/>
            <person name="Koyack M.J."/>
            <person name="Gallegos D.A."/>
            <person name="Mitchell E.A."/>
            <person name="Ushijima B."/>
            <person name="Saw J.H."/>
            <person name="Mcphail K.L."/>
            <person name="Videau P."/>
        </authorList>
    </citation>
    <scope>NUCLEOTIDE SEQUENCE [LARGE SCALE GENOMIC DNA]</scope>
    <source>
        <strain evidence="6 7">NCL716</strain>
    </source>
</reference>
<dbReference type="GO" id="GO:0030973">
    <property type="term" value="F:molybdate ion binding"/>
    <property type="evidence" value="ECO:0007669"/>
    <property type="project" value="TreeGrafter"/>
</dbReference>
<comment type="similarity">
    <text evidence="1">Belongs to the bacterial solute-binding protein ModA family.</text>
</comment>
<dbReference type="InterPro" id="IPR005950">
    <property type="entry name" value="ModA"/>
</dbReference>